<organism evidence="3 4">
    <name type="scientific">Leptospira ellisii</name>
    <dbReference type="NCBI Taxonomy" id="2023197"/>
    <lineage>
        <taxon>Bacteria</taxon>
        <taxon>Pseudomonadati</taxon>
        <taxon>Spirochaetota</taxon>
        <taxon>Spirochaetia</taxon>
        <taxon>Leptospirales</taxon>
        <taxon>Leptospiraceae</taxon>
        <taxon>Leptospira</taxon>
    </lineage>
</organism>
<evidence type="ECO:0000256" key="2">
    <source>
        <dbReference type="SAM" id="MobiDB-lite"/>
    </source>
</evidence>
<dbReference type="AlphaFoldDB" id="A0AAE4U4F6"/>
<name>A0AAE4U4F6_9LEPT</name>
<proteinExistence type="predicted"/>
<protein>
    <submittedName>
        <fullName evidence="3">Uncharacterized protein</fullName>
    </submittedName>
</protein>
<keyword evidence="4" id="KW-1185">Reference proteome</keyword>
<dbReference type="EMBL" id="NPEF02000047">
    <property type="protein sequence ID" value="MDV6237891.1"/>
    <property type="molecule type" value="Genomic_DNA"/>
</dbReference>
<feature type="region of interest" description="Disordered" evidence="2">
    <location>
        <begin position="583"/>
        <end position="611"/>
    </location>
</feature>
<sequence length="880" mass="97906">FDFVFLPVWDTQGLFADPFDASFEERNKARGRLESYYNAAEKATDETQWQSVIDSGKRILGAEWEANANVEIEKELKNFTGTSAAKQEERLQLQAQKAVASSNWEAQLSQEILEKRGTWKANKRKQDFESYFTSEKKKEIRVALENLVKAANDAKNAVSVDAEASAKLAAWDNTINTGLLGPGGVRALWEDHIASIKTSILGTAAALTGAEKTEFEKTLGEIEVYYKNYFSLEENGVKLPARQGLVKSLNTESDIAIAQETDPTKLTELLIEKTKQQLDPSTGILLNQLDQIGNAPTSFDDITGATTQEKVLQALQNGQKLWDEAIEQLVVKKLQYDRQAEDKRIRNEEQWSKAYYALLDAQSKWTKDVNKQIEDGLKKWDDSEAKLKTNKEKALQELNTYLTTSQEQYMAHVTGLQGMILGSADTVKSIVSNINWYQEMINKENSKTTTKDTVLINTYTTEMNKWKALETQFRKSVANIQNKIHDEDILGNNGGGGILDDNGNPSDPYLYSSAEFEYRLAKAELDELEKKKNRAQAVLDLAEQNVATVNQTALEAELATAKAAYEAQQQTYLTMLQALNGNTPPVTGTTGMDGNSGSNTSTPSVPPPASTQLSQLEAAKKAAQDKQKELELAQNEMEQARKRFDEAKQLQILLNNASPEYLGDPGNVSTDGTYDPNNPNKGIKYEIFQADQQIAQAKIKLKDNEKVFFSKNYNQTNAKRSELFFGDIWNRVQSFETSKEKLSILENALFDSSHPEWTVLDKVTELLKPENTVLVSVLGNAGATQIKAQLQSLKDVLLQTIQDPEKPASAPAGPEKTKLSWSVEKFGASLDPVLAKADALSLNFEASDKTLFTEYSTRIGTIDSFLSGFATTYNLNGSYL</sequence>
<evidence type="ECO:0000313" key="3">
    <source>
        <dbReference type="EMBL" id="MDV6237891.1"/>
    </source>
</evidence>
<feature type="non-terminal residue" evidence="3">
    <location>
        <position position="1"/>
    </location>
</feature>
<evidence type="ECO:0000313" key="4">
    <source>
        <dbReference type="Proteomes" id="UP000232122"/>
    </source>
</evidence>
<feature type="coiled-coil region" evidence="1">
    <location>
        <begin position="613"/>
        <end position="650"/>
    </location>
</feature>
<keyword evidence="1" id="KW-0175">Coiled coil</keyword>
<evidence type="ECO:0000256" key="1">
    <source>
        <dbReference type="SAM" id="Coils"/>
    </source>
</evidence>
<feature type="non-terminal residue" evidence="3">
    <location>
        <position position="880"/>
    </location>
</feature>
<feature type="compositionally biased region" description="Low complexity" evidence="2">
    <location>
        <begin position="583"/>
        <end position="603"/>
    </location>
</feature>
<accession>A0AAE4U4F6</accession>
<gene>
    <name evidence="3" type="ORF">CH379_019880</name>
</gene>
<comment type="caution">
    <text evidence="3">The sequence shown here is derived from an EMBL/GenBank/DDBJ whole genome shotgun (WGS) entry which is preliminary data.</text>
</comment>
<feature type="coiled-coil region" evidence="1">
    <location>
        <begin position="511"/>
        <end position="571"/>
    </location>
</feature>
<reference evidence="3 4" key="1">
    <citation type="journal article" date="2018" name="Microb. Genom.">
        <title>Deciphering the unexplored Leptospira diversity from soils uncovers genomic evolution to virulence.</title>
        <authorList>
            <person name="Thibeaux R."/>
            <person name="Iraola G."/>
            <person name="Ferres I."/>
            <person name="Bierque E."/>
            <person name="Girault D."/>
            <person name="Soupe-Gilbert M.E."/>
            <person name="Picardeau M."/>
            <person name="Goarant C."/>
        </authorList>
    </citation>
    <scope>NUCLEOTIDE SEQUENCE [LARGE SCALE GENOMIC DNA]</scope>
    <source>
        <strain evidence="3 4">ATI7-C-A5</strain>
    </source>
</reference>
<dbReference type="Proteomes" id="UP000232122">
    <property type="component" value="Unassembled WGS sequence"/>
</dbReference>